<evidence type="ECO:0000313" key="3">
    <source>
        <dbReference type="EMBL" id="TBO55445.1"/>
    </source>
</evidence>
<feature type="region of interest" description="Disordered" evidence="1">
    <location>
        <begin position="175"/>
        <end position="195"/>
    </location>
</feature>
<gene>
    <name evidence="3" type="ORF">EYS09_33220</name>
</gene>
<name>A0A4Q9HLK3_STRKA</name>
<protein>
    <recommendedName>
        <fullName evidence="5">DoxX family membrane protein</fullName>
    </recommendedName>
</protein>
<keyword evidence="2" id="KW-0812">Transmembrane</keyword>
<organism evidence="3 4">
    <name type="scientific">Streptomyces kasugaensis</name>
    <dbReference type="NCBI Taxonomy" id="1946"/>
    <lineage>
        <taxon>Bacteria</taxon>
        <taxon>Bacillati</taxon>
        <taxon>Actinomycetota</taxon>
        <taxon>Actinomycetes</taxon>
        <taxon>Kitasatosporales</taxon>
        <taxon>Streptomycetaceae</taxon>
        <taxon>Streptomyces</taxon>
    </lineage>
</organism>
<feature type="region of interest" description="Disordered" evidence="1">
    <location>
        <begin position="1"/>
        <end position="25"/>
    </location>
</feature>
<comment type="caution">
    <text evidence="3">The sequence shown here is derived from an EMBL/GenBank/DDBJ whole genome shotgun (WGS) entry which is preliminary data.</text>
</comment>
<keyword evidence="4" id="KW-1185">Reference proteome</keyword>
<evidence type="ECO:0008006" key="5">
    <source>
        <dbReference type="Google" id="ProtNLM"/>
    </source>
</evidence>
<feature type="region of interest" description="Disordered" evidence="1">
    <location>
        <begin position="246"/>
        <end position="288"/>
    </location>
</feature>
<evidence type="ECO:0000256" key="1">
    <source>
        <dbReference type="SAM" id="MobiDB-lite"/>
    </source>
</evidence>
<dbReference type="RefSeq" id="WP_094790751.1">
    <property type="nucleotide sequence ID" value="NZ_NDXL01000001.1"/>
</dbReference>
<keyword evidence="2" id="KW-1133">Transmembrane helix</keyword>
<sequence length="288" mass="30129">MSLSRRPGSPAGTTRTDGTAPHPARPALGDIWSGRAWRPSFPRTLTALRLALATVYVWFGVLKLLGTSPAGVLVRAALPFPAPGWFVPALGGVEILIGTLFALNRYLPQLLPLFAAHMAGTFSLLVFAPHLAFQNADPLQLTATGEFVIKNLILLSAGALVSVAAGHTTATGAQAAPAALSPAPQPHAEPEPLAEPHCSYGPTACPDCGAPAVERRRPAGPAGDTGAGAWWCRGCGLRFAVHHHVQRMPGTGRTPPATPARRRRLPGAHRAGEARWRPSPAEAEAEEG</sequence>
<reference evidence="3 4" key="1">
    <citation type="submission" date="2019-02" db="EMBL/GenBank/DDBJ databases">
        <title>Draft Genome Sequence of Streptomyces sp. AM-2504, identified by 16S rRNA comparative analysis as a Streptomyces Kasugaensis strain.</title>
        <authorList>
            <person name="Napolioni V."/>
            <person name="Giuliodori A.M."/>
            <person name="Spurio R."/>
            <person name="Fabbretti A."/>
        </authorList>
    </citation>
    <scope>NUCLEOTIDE SEQUENCE [LARGE SCALE GENOMIC DNA]</scope>
    <source>
        <strain evidence="3 4">AM-2504</strain>
    </source>
</reference>
<feature type="transmembrane region" description="Helical" evidence="2">
    <location>
        <begin position="47"/>
        <end position="65"/>
    </location>
</feature>
<feature type="transmembrane region" description="Helical" evidence="2">
    <location>
        <begin position="110"/>
        <end position="133"/>
    </location>
</feature>
<dbReference type="EMBL" id="SIXH01000510">
    <property type="protein sequence ID" value="TBO55445.1"/>
    <property type="molecule type" value="Genomic_DNA"/>
</dbReference>
<evidence type="ECO:0000256" key="2">
    <source>
        <dbReference type="SAM" id="Phobius"/>
    </source>
</evidence>
<dbReference type="Proteomes" id="UP000292452">
    <property type="component" value="Unassembled WGS sequence"/>
</dbReference>
<dbReference type="OrthoDB" id="265224at2"/>
<dbReference type="AlphaFoldDB" id="A0A4Q9HLK3"/>
<accession>A0A4Q9HLK3</accession>
<keyword evidence="2" id="KW-0472">Membrane</keyword>
<evidence type="ECO:0000313" key="4">
    <source>
        <dbReference type="Proteomes" id="UP000292452"/>
    </source>
</evidence>
<proteinExistence type="predicted"/>
<feature type="transmembrane region" description="Helical" evidence="2">
    <location>
        <begin position="85"/>
        <end position="103"/>
    </location>
</feature>